<feature type="domain" description="Rhodopsin" evidence="8">
    <location>
        <begin position="42"/>
        <end position="248"/>
    </location>
</feature>
<dbReference type="InterPro" id="IPR049326">
    <property type="entry name" value="Rhodopsin_dom_fungi"/>
</dbReference>
<evidence type="ECO:0000256" key="2">
    <source>
        <dbReference type="ARBA" id="ARBA00022692"/>
    </source>
</evidence>
<evidence type="ECO:0000259" key="8">
    <source>
        <dbReference type="Pfam" id="PF20684"/>
    </source>
</evidence>
<dbReference type="GO" id="GO:0016020">
    <property type="term" value="C:membrane"/>
    <property type="evidence" value="ECO:0007669"/>
    <property type="project" value="UniProtKB-SubCell"/>
</dbReference>
<evidence type="ECO:0000256" key="5">
    <source>
        <dbReference type="ARBA" id="ARBA00038359"/>
    </source>
</evidence>
<gene>
    <name evidence="9" type="ORF">K432DRAFT_389844</name>
</gene>
<dbReference type="AlphaFoldDB" id="A0A8E2EHH4"/>
<accession>A0A8E2EHH4</accession>
<keyword evidence="10" id="KW-1185">Reference proteome</keyword>
<feature type="transmembrane region" description="Helical" evidence="7">
    <location>
        <begin position="224"/>
        <end position="246"/>
    </location>
</feature>
<reference evidence="9 10" key="1">
    <citation type="journal article" date="2016" name="Nat. Commun.">
        <title>Ectomycorrhizal ecology is imprinted in the genome of the dominant symbiotic fungus Cenococcum geophilum.</title>
        <authorList>
            <consortium name="DOE Joint Genome Institute"/>
            <person name="Peter M."/>
            <person name="Kohler A."/>
            <person name="Ohm R.A."/>
            <person name="Kuo A."/>
            <person name="Krutzmann J."/>
            <person name="Morin E."/>
            <person name="Arend M."/>
            <person name="Barry K.W."/>
            <person name="Binder M."/>
            <person name="Choi C."/>
            <person name="Clum A."/>
            <person name="Copeland A."/>
            <person name="Grisel N."/>
            <person name="Haridas S."/>
            <person name="Kipfer T."/>
            <person name="LaButti K."/>
            <person name="Lindquist E."/>
            <person name="Lipzen A."/>
            <person name="Maire R."/>
            <person name="Meier B."/>
            <person name="Mihaltcheva S."/>
            <person name="Molinier V."/>
            <person name="Murat C."/>
            <person name="Poggeler S."/>
            <person name="Quandt C.A."/>
            <person name="Sperisen C."/>
            <person name="Tritt A."/>
            <person name="Tisserant E."/>
            <person name="Crous P.W."/>
            <person name="Henrissat B."/>
            <person name="Nehls U."/>
            <person name="Egli S."/>
            <person name="Spatafora J.W."/>
            <person name="Grigoriev I.V."/>
            <person name="Martin F.M."/>
        </authorList>
    </citation>
    <scope>NUCLEOTIDE SEQUENCE [LARGE SCALE GENOMIC DNA]</scope>
    <source>
        <strain evidence="9 10">CBS 459.81</strain>
    </source>
</reference>
<feature type="region of interest" description="Disordered" evidence="6">
    <location>
        <begin position="345"/>
        <end position="376"/>
    </location>
</feature>
<keyword evidence="4 7" id="KW-0472">Membrane</keyword>
<protein>
    <recommendedName>
        <fullName evidence="8">Rhodopsin domain-containing protein</fullName>
    </recommendedName>
</protein>
<organism evidence="9 10">
    <name type="scientific">Lepidopterella palustris CBS 459.81</name>
    <dbReference type="NCBI Taxonomy" id="1314670"/>
    <lineage>
        <taxon>Eukaryota</taxon>
        <taxon>Fungi</taxon>
        <taxon>Dikarya</taxon>
        <taxon>Ascomycota</taxon>
        <taxon>Pezizomycotina</taxon>
        <taxon>Dothideomycetes</taxon>
        <taxon>Pleosporomycetidae</taxon>
        <taxon>Mytilinidiales</taxon>
        <taxon>Argynnaceae</taxon>
        <taxon>Lepidopterella</taxon>
    </lineage>
</organism>
<feature type="transmembrane region" description="Helical" evidence="7">
    <location>
        <begin position="141"/>
        <end position="162"/>
    </location>
</feature>
<keyword evidence="3 7" id="KW-1133">Transmembrane helix</keyword>
<dbReference type="EMBL" id="KV744845">
    <property type="protein sequence ID" value="OCK84097.1"/>
    <property type="molecule type" value="Genomic_DNA"/>
</dbReference>
<feature type="transmembrane region" description="Helical" evidence="7">
    <location>
        <begin position="186"/>
        <end position="212"/>
    </location>
</feature>
<proteinExistence type="inferred from homology"/>
<evidence type="ECO:0000256" key="1">
    <source>
        <dbReference type="ARBA" id="ARBA00004141"/>
    </source>
</evidence>
<feature type="transmembrane region" description="Helical" evidence="7">
    <location>
        <begin position="59"/>
        <end position="80"/>
    </location>
</feature>
<feature type="compositionally biased region" description="Polar residues" evidence="6">
    <location>
        <begin position="346"/>
        <end position="371"/>
    </location>
</feature>
<feature type="transmembrane region" description="Helical" evidence="7">
    <location>
        <begin position="100"/>
        <end position="120"/>
    </location>
</feature>
<dbReference type="PANTHER" id="PTHR33048:SF19">
    <property type="entry name" value="MEMBRANE PROTEIN PTH11-LIKE, PUTATIVE (AFU_ORTHOLOGUE AFUA_1G14080)-RELATED"/>
    <property type="match status" value="1"/>
</dbReference>
<feature type="compositionally biased region" description="Polar residues" evidence="6">
    <location>
        <begin position="547"/>
        <end position="559"/>
    </location>
</feature>
<keyword evidence="2 7" id="KW-0812">Transmembrane</keyword>
<feature type="compositionally biased region" description="Low complexity" evidence="6">
    <location>
        <begin position="527"/>
        <end position="546"/>
    </location>
</feature>
<evidence type="ECO:0000313" key="9">
    <source>
        <dbReference type="EMBL" id="OCK84097.1"/>
    </source>
</evidence>
<feature type="region of interest" description="Disordered" evidence="6">
    <location>
        <begin position="407"/>
        <end position="574"/>
    </location>
</feature>
<feature type="transmembrane region" description="Helical" evidence="7">
    <location>
        <begin position="258"/>
        <end position="279"/>
    </location>
</feature>
<name>A0A8E2EHH4_9PEZI</name>
<dbReference type="PANTHER" id="PTHR33048">
    <property type="entry name" value="PTH11-LIKE INTEGRAL MEMBRANE PROTEIN (AFU_ORTHOLOGUE AFUA_5G11245)"/>
    <property type="match status" value="1"/>
</dbReference>
<dbReference type="Proteomes" id="UP000250266">
    <property type="component" value="Unassembled WGS sequence"/>
</dbReference>
<feature type="transmembrane region" description="Helical" evidence="7">
    <location>
        <begin position="27"/>
        <end position="47"/>
    </location>
</feature>
<dbReference type="InterPro" id="IPR052337">
    <property type="entry name" value="SAT4-like"/>
</dbReference>
<comment type="similarity">
    <text evidence="5">Belongs to the SAT4 family.</text>
</comment>
<evidence type="ECO:0000256" key="6">
    <source>
        <dbReference type="SAM" id="MobiDB-lite"/>
    </source>
</evidence>
<evidence type="ECO:0000256" key="3">
    <source>
        <dbReference type="ARBA" id="ARBA00022989"/>
    </source>
</evidence>
<dbReference type="OrthoDB" id="5398233at2759"/>
<sequence length="574" mass="63681">MILSRELYSNAPPEPRTRMQNNPTLLFSWWCTGFALVIILFRLAGRYVRNECLFREDKIMALSIIPLFLRMGFIHVVLIFGTNNVDTAGLTSIEIHHRAIGSRMVLGARIFYALFIWTAKFTVSEFLKRMTSKFWKKSYEVVLRGIRIFLLVTFLAVVIATLGECQPFDHYWQVTPDPGPKCRQGYAHLITMGVTDMITDILLVVFPIPIIIKSAMPLKRKISLTLLFSMSIILIGITGARIPSVINRRGRQQYRTVFASGEILAAAAVSNAIILGSFLRDRGIKKAKYKFGSTTDSMERPSLRRPTLQQWGSDEDLIRDMGYRLDPQLHDTQNVPRPAPVADIESLQNGGQTTPFSGKNWQFPNGNTNTSRDSEDFDLKAPVVEDSLPSPRDIRVVPPRRNVSFFDVGGLLDDNSVKSPGILPSPTSTTSAQDFAQPRKGSRALLSDLGGLLSHGRGHSHPFPRRGSRPSQSEEGSYEMTPRSPEQRRASPPTGVVGPQLTRHETIVSLQDPGGLLTDGAQPTVHTNISSHRPSNSSSHTDSSRPGNRSISRQDTIMSLQDVGGLLSPTGHST</sequence>
<comment type="subcellular location">
    <subcellularLocation>
        <location evidence="1">Membrane</location>
        <topology evidence="1">Multi-pass membrane protein</topology>
    </subcellularLocation>
</comment>
<feature type="compositionally biased region" description="Polar residues" evidence="6">
    <location>
        <begin position="425"/>
        <end position="434"/>
    </location>
</feature>
<dbReference type="Pfam" id="PF20684">
    <property type="entry name" value="Fung_rhodopsin"/>
    <property type="match status" value="1"/>
</dbReference>
<feature type="compositionally biased region" description="Low complexity" evidence="6">
    <location>
        <begin position="443"/>
        <end position="455"/>
    </location>
</feature>
<feature type="compositionally biased region" description="Basic residues" evidence="6">
    <location>
        <begin position="456"/>
        <end position="468"/>
    </location>
</feature>
<evidence type="ECO:0000256" key="7">
    <source>
        <dbReference type="SAM" id="Phobius"/>
    </source>
</evidence>
<evidence type="ECO:0000313" key="10">
    <source>
        <dbReference type="Proteomes" id="UP000250266"/>
    </source>
</evidence>
<evidence type="ECO:0000256" key="4">
    <source>
        <dbReference type="ARBA" id="ARBA00023136"/>
    </source>
</evidence>